<evidence type="ECO:0000313" key="1">
    <source>
        <dbReference type="Proteomes" id="UP000887576"/>
    </source>
</evidence>
<accession>A0AC34QTL4</accession>
<dbReference type="Proteomes" id="UP000887576">
    <property type="component" value="Unplaced"/>
</dbReference>
<sequence length="207" mass="24273">MNFGPIQLSVQRQLKDDWDNREYIQLISDNIKNIADFLTNFEVSCKGKLAELDDKITTIERKLDYLEALSNSTIIMSGSTGRVTKVGAQAVTRYVAPVVSSTREEARQRVLAVYKEMQRLAPKFWFEYDLRDMPLPVLRAVLKKQFTQQAHLNDVRAIDRRVAETHNHLESVRMYYYNRDHVRNMLFGENIEPQPKDFLSRFLTRKD</sequence>
<organism evidence="1 2">
    <name type="scientific">Panagrolaimus sp. JU765</name>
    <dbReference type="NCBI Taxonomy" id="591449"/>
    <lineage>
        <taxon>Eukaryota</taxon>
        <taxon>Metazoa</taxon>
        <taxon>Ecdysozoa</taxon>
        <taxon>Nematoda</taxon>
        <taxon>Chromadorea</taxon>
        <taxon>Rhabditida</taxon>
        <taxon>Tylenchina</taxon>
        <taxon>Panagrolaimomorpha</taxon>
        <taxon>Panagrolaimoidea</taxon>
        <taxon>Panagrolaimidae</taxon>
        <taxon>Panagrolaimus</taxon>
    </lineage>
</organism>
<dbReference type="WBParaSite" id="JU765_v2.g19204.t1">
    <property type="protein sequence ID" value="JU765_v2.g19204.t1"/>
    <property type="gene ID" value="JU765_v2.g19204"/>
</dbReference>
<proteinExistence type="predicted"/>
<evidence type="ECO:0000313" key="2">
    <source>
        <dbReference type="WBParaSite" id="JU765_v2.g19204.t1"/>
    </source>
</evidence>
<reference evidence="2" key="1">
    <citation type="submission" date="2022-11" db="UniProtKB">
        <authorList>
            <consortium name="WormBaseParasite"/>
        </authorList>
    </citation>
    <scope>IDENTIFICATION</scope>
</reference>
<name>A0AC34QTL4_9BILA</name>
<protein>
    <submittedName>
        <fullName evidence="2">Uncharacterized protein</fullName>
    </submittedName>
</protein>